<dbReference type="EMBL" id="JARBHB010000001">
    <property type="protein sequence ID" value="KAJ8896618.1"/>
    <property type="molecule type" value="Genomic_DNA"/>
</dbReference>
<accession>A0ABQ9ILC8</accession>
<reference evidence="1 2" key="1">
    <citation type="submission" date="2023-02" db="EMBL/GenBank/DDBJ databases">
        <title>LHISI_Scaffold_Assembly.</title>
        <authorList>
            <person name="Stuart O.P."/>
            <person name="Cleave R."/>
            <person name="Magrath M.J.L."/>
            <person name="Mikheyev A.S."/>
        </authorList>
    </citation>
    <scope>NUCLEOTIDE SEQUENCE [LARGE SCALE GENOMIC DNA]</scope>
    <source>
        <strain evidence="1">Daus_M_001</strain>
        <tissue evidence="1">Leg muscle</tissue>
    </source>
</reference>
<sequence length="144" mass="16648">MIEKEFNNLTTKPEVQIFMKQFKRSDRLDHVWMSVLRNSDFSKVLIAVIQKVLIISHGNAFVERGFSMNKEIIVDNQLTRSLIAQRQVYNGVQALGGLKNVEITKKSILKMRNAGSLYSQALDNQKKDDEKSKKAWREKDCTNM</sequence>
<organism evidence="1 2">
    <name type="scientific">Dryococelus australis</name>
    <dbReference type="NCBI Taxonomy" id="614101"/>
    <lineage>
        <taxon>Eukaryota</taxon>
        <taxon>Metazoa</taxon>
        <taxon>Ecdysozoa</taxon>
        <taxon>Arthropoda</taxon>
        <taxon>Hexapoda</taxon>
        <taxon>Insecta</taxon>
        <taxon>Pterygota</taxon>
        <taxon>Neoptera</taxon>
        <taxon>Polyneoptera</taxon>
        <taxon>Phasmatodea</taxon>
        <taxon>Verophasmatodea</taxon>
        <taxon>Anareolatae</taxon>
        <taxon>Phasmatidae</taxon>
        <taxon>Eurycanthinae</taxon>
        <taxon>Dryococelus</taxon>
    </lineage>
</organism>
<gene>
    <name evidence="1" type="ORF">PR048_001962</name>
</gene>
<dbReference type="Proteomes" id="UP001159363">
    <property type="component" value="Chromosome 1"/>
</dbReference>
<evidence type="ECO:0000313" key="2">
    <source>
        <dbReference type="Proteomes" id="UP001159363"/>
    </source>
</evidence>
<keyword evidence="2" id="KW-1185">Reference proteome</keyword>
<evidence type="ECO:0008006" key="3">
    <source>
        <dbReference type="Google" id="ProtNLM"/>
    </source>
</evidence>
<protein>
    <recommendedName>
        <fullName evidence="3">HAT C-terminal dimerisation domain-containing protein</fullName>
    </recommendedName>
</protein>
<proteinExistence type="predicted"/>
<evidence type="ECO:0000313" key="1">
    <source>
        <dbReference type="EMBL" id="KAJ8896618.1"/>
    </source>
</evidence>
<comment type="caution">
    <text evidence="1">The sequence shown here is derived from an EMBL/GenBank/DDBJ whole genome shotgun (WGS) entry which is preliminary data.</text>
</comment>
<name>A0ABQ9ILC8_9NEOP</name>